<organism evidence="2 3">
    <name type="scientific">Plakobranchus ocellatus</name>
    <dbReference type="NCBI Taxonomy" id="259542"/>
    <lineage>
        <taxon>Eukaryota</taxon>
        <taxon>Metazoa</taxon>
        <taxon>Spiralia</taxon>
        <taxon>Lophotrochozoa</taxon>
        <taxon>Mollusca</taxon>
        <taxon>Gastropoda</taxon>
        <taxon>Heterobranchia</taxon>
        <taxon>Euthyneura</taxon>
        <taxon>Panpulmonata</taxon>
        <taxon>Sacoglossa</taxon>
        <taxon>Placobranchoidea</taxon>
        <taxon>Plakobranchidae</taxon>
        <taxon>Plakobranchus</taxon>
    </lineage>
</organism>
<dbReference type="AlphaFoldDB" id="A0AAV4CU54"/>
<name>A0AAV4CU54_9GAST</name>
<feature type="compositionally biased region" description="Polar residues" evidence="1">
    <location>
        <begin position="82"/>
        <end position="95"/>
    </location>
</feature>
<feature type="compositionally biased region" description="Acidic residues" evidence="1">
    <location>
        <begin position="117"/>
        <end position="145"/>
    </location>
</feature>
<evidence type="ECO:0000313" key="3">
    <source>
        <dbReference type="Proteomes" id="UP000735302"/>
    </source>
</evidence>
<keyword evidence="3" id="KW-1185">Reference proteome</keyword>
<evidence type="ECO:0000313" key="2">
    <source>
        <dbReference type="EMBL" id="GFO35422.1"/>
    </source>
</evidence>
<sequence>MVREKRGQEEQNYGDLCNSKRTSTPHSANGSSFCFISRELNGKRRVCFRACSPNNNGDPMCFWPSVRPERWFRGSNSWQKHPCISQVSSTTTRSLTHPEKKERKEDEEDKEEGKQDEGEDDYDDDDEDDKEKAEEEEEEEEEEET</sequence>
<comment type="caution">
    <text evidence="2">The sequence shown here is derived from an EMBL/GenBank/DDBJ whole genome shotgun (WGS) entry which is preliminary data.</text>
</comment>
<feature type="compositionally biased region" description="Polar residues" evidence="1">
    <location>
        <begin position="19"/>
        <end position="32"/>
    </location>
</feature>
<accession>A0AAV4CU54</accession>
<protein>
    <submittedName>
        <fullName evidence="2">Uncharacterized protein</fullName>
    </submittedName>
</protein>
<reference evidence="2 3" key="1">
    <citation type="journal article" date="2021" name="Elife">
        <title>Chloroplast acquisition without the gene transfer in kleptoplastic sea slugs, Plakobranchus ocellatus.</title>
        <authorList>
            <person name="Maeda T."/>
            <person name="Takahashi S."/>
            <person name="Yoshida T."/>
            <person name="Shimamura S."/>
            <person name="Takaki Y."/>
            <person name="Nagai Y."/>
            <person name="Toyoda A."/>
            <person name="Suzuki Y."/>
            <person name="Arimoto A."/>
            <person name="Ishii H."/>
            <person name="Satoh N."/>
            <person name="Nishiyama T."/>
            <person name="Hasebe M."/>
            <person name="Maruyama T."/>
            <person name="Minagawa J."/>
            <person name="Obokata J."/>
            <person name="Shigenobu S."/>
        </authorList>
    </citation>
    <scope>NUCLEOTIDE SEQUENCE [LARGE SCALE GENOMIC DNA]</scope>
</reference>
<feature type="region of interest" description="Disordered" evidence="1">
    <location>
        <begin position="82"/>
        <end position="145"/>
    </location>
</feature>
<gene>
    <name evidence="2" type="ORF">PoB_006192700</name>
</gene>
<proteinExistence type="predicted"/>
<dbReference type="Proteomes" id="UP000735302">
    <property type="component" value="Unassembled WGS sequence"/>
</dbReference>
<dbReference type="EMBL" id="BLXT01006999">
    <property type="protein sequence ID" value="GFO35422.1"/>
    <property type="molecule type" value="Genomic_DNA"/>
</dbReference>
<evidence type="ECO:0000256" key="1">
    <source>
        <dbReference type="SAM" id="MobiDB-lite"/>
    </source>
</evidence>
<feature type="region of interest" description="Disordered" evidence="1">
    <location>
        <begin position="1"/>
        <end position="32"/>
    </location>
</feature>